<evidence type="ECO:0000313" key="2">
    <source>
        <dbReference type="EMBL" id="GBF91392.1"/>
    </source>
</evidence>
<feature type="domain" description="ATPase RavA-like AAA lid" evidence="1">
    <location>
        <begin position="96"/>
        <end position="168"/>
    </location>
</feature>
<dbReference type="PANTHER" id="PTHR32204">
    <property type="entry name" value="ATPASE RAVA"/>
    <property type="match status" value="1"/>
</dbReference>
<sequence length="316" mass="33994">MHNELPESEELDALYDRFLIRRSVGQVSAAGLTQLLDYYAGNDDAPGGAAASEAARARTTSGGGATLSIEPALRLTAAEIAGVRAEAVRRVRVPQHVIQMVADLRTYLQEKIEPPVYVSDRRLVKAIALMQVAAYTNGRAAVTEYDALLLEHVLWSSPEVAPKIADWLLAQLAVDDGMKQVDYLLSGIFSRACKALGGASERVEEIAAEAGQLRGLLADKLLQVLVNLEGGFPSLHDNLWLGSGEGAAVATALVPKLNKTRDAVEKLLFEVATLEVALRAGTDAVTLANLMPSRWANFIRNSPMEEVKPLGTTTRI</sequence>
<reference evidence="2 3" key="1">
    <citation type="journal article" date="2018" name="Sci. Rep.">
        <title>Raphidocelis subcapitata (=Pseudokirchneriella subcapitata) provides an insight into genome evolution and environmental adaptations in the Sphaeropleales.</title>
        <authorList>
            <person name="Suzuki S."/>
            <person name="Yamaguchi H."/>
            <person name="Nakajima N."/>
            <person name="Kawachi M."/>
        </authorList>
    </citation>
    <scope>NUCLEOTIDE SEQUENCE [LARGE SCALE GENOMIC DNA]</scope>
    <source>
        <strain evidence="2 3">NIES-35</strain>
    </source>
</reference>
<accession>A0A2V0NXJ1</accession>
<organism evidence="2 3">
    <name type="scientific">Raphidocelis subcapitata</name>
    <dbReference type="NCBI Taxonomy" id="307507"/>
    <lineage>
        <taxon>Eukaryota</taxon>
        <taxon>Viridiplantae</taxon>
        <taxon>Chlorophyta</taxon>
        <taxon>core chlorophytes</taxon>
        <taxon>Chlorophyceae</taxon>
        <taxon>CS clade</taxon>
        <taxon>Sphaeropleales</taxon>
        <taxon>Selenastraceae</taxon>
        <taxon>Raphidocelis</taxon>
    </lineage>
</organism>
<name>A0A2V0NXJ1_9CHLO</name>
<comment type="caution">
    <text evidence="2">The sequence shown here is derived from an EMBL/GenBank/DDBJ whole genome shotgun (WGS) entry which is preliminary data.</text>
</comment>
<proteinExistence type="predicted"/>
<dbReference type="EMBL" id="BDRX01000024">
    <property type="protein sequence ID" value="GBF91392.1"/>
    <property type="molecule type" value="Genomic_DNA"/>
</dbReference>
<dbReference type="STRING" id="307507.A0A2V0NXJ1"/>
<keyword evidence="3" id="KW-1185">Reference proteome</keyword>
<dbReference type="Pfam" id="PF17868">
    <property type="entry name" value="AAA_lid_8"/>
    <property type="match status" value="1"/>
</dbReference>
<dbReference type="OrthoDB" id="47330at2759"/>
<dbReference type="InParanoid" id="A0A2V0NXJ1"/>
<dbReference type="AlphaFoldDB" id="A0A2V0NXJ1"/>
<protein>
    <recommendedName>
        <fullName evidence="1">ATPase RavA-like AAA lid domain-containing protein</fullName>
    </recommendedName>
</protein>
<evidence type="ECO:0000259" key="1">
    <source>
        <dbReference type="Pfam" id="PF17868"/>
    </source>
</evidence>
<dbReference type="PANTHER" id="PTHR32204:SF0">
    <property type="entry name" value="ATPASE RAVA"/>
    <property type="match status" value="1"/>
</dbReference>
<dbReference type="InterPro" id="IPR050513">
    <property type="entry name" value="RavA_ATPases"/>
</dbReference>
<gene>
    <name evidence="2" type="ORF">Rsub_04132</name>
</gene>
<dbReference type="Proteomes" id="UP000247498">
    <property type="component" value="Unassembled WGS sequence"/>
</dbReference>
<dbReference type="InterPro" id="IPR041538">
    <property type="entry name" value="RavA-like_AAA_lid"/>
</dbReference>
<evidence type="ECO:0000313" key="3">
    <source>
        <dbReference type="Proteomes" id="UP000247498"/>
    </source>
</evidence>